<dbReference type="AlphaFoldDB" id="A0A1L3LTS9"/>
<feature type="signal peptide" evidence="1">
    <location>
        <begin position="1"/>
        <end position="22"/>
    </location>
</feature>
<keyword evidence="3" id="KW-1185">Reference proteome</keyword>
<keyword evidence="2" id="KW-0614">Plasmid</keyword>
<reference evidence="2 3" key="1">
    <citation type="submission" date="2015-10" db="EMBL/GenBank/DDBJ databases">
        <title>Genomic differences between typical nodule nitrogen-fixing rhizobial strains and those coming from bean seeds.</title>
        <authorList>
            <person name="Peralta H."/>
            <person name="Aguilar-Vera A."/>
            <person name="Diaz R."/>
            <person name="Mora Y."/>
            <person name="Martinez-Batallar G."/>
            <person name="Salazar E."/>
            <person name="Vargas-Lagunas C."/>
            <person name="Encarnacion S."/>
            <person name="Girard L."/>
            <person name="Mora J."/>
        </authorList>
    </citation>
    <scope>NUCLEOTIDE SEQUENCE [LARGE SCALE GENOMIC DNA]</scope>
    <source>
        <strain evidence="2 3">CFNEI 73</strain>
        <plasmid evidence="2 3">B</plasmid>
    </source>
</reference>
<accession>A0A1L3LTS9</accession>
<dbReference type="KEGG" id="same:SAMCFNEI73_pB0259"/>
<keyword evidence="1" id="KW-0732">Signal</keyword>
<sequence length="173" mass="18752">MRRSISVVAIAVFIAGVQSANAIDIESLFGHTVRIEGEYPERALKLDDRELHRNAILHFDELVIVDSIPALIGSSSNGGNACDASPFVISFSTGGKPRFDGPIEGCAQIGREVFEDKVVFSTNNIPGKGREQWSWTPAGGLKELGVVAFVPEDQSGWQALRERAFEHPSACDL</sequence>
<dbReference type="Proteomes" id="UP000182306">
    <property type="component" value="Plasmid B"/>
</dbReference>
<organism evidence="2 3">
    <name type="scientific">Sinorhizobium americanum</name>
    <dbReference type="NCBI Taxonomy" id="194963"/>
    <lineage>
        <taxon>Bacteria</taxon>
        <taxon>Pseudomonadati</taxon>
        <taxon>Pseudomonadota</taxon>
        <taxon>Alphaproteobacteria</taxon>
        <taxon>Hyphomicrobiales</taxon>
        <taxon>Rhizobiaceae</taxon>
        <taxon>Sinorhizobium/Ensifer group</taxon>
        <taxon>Sinorhizobium</taxon>
    </lineage>
</organism>
<protein>
    <submittedName>
        <fullName evidence="2">Uncharacterized protein</fullName>
    </submittedName>
</protein>
<evidence type="ECO:0000313" key="3">
    <source>
        <dbReference type="Proteomes" id="UP000182306"/>
    </source>
</evidence>
<name>A0A1L3LTS9_9HYPH</name>
<evidence type="ECO:0000313" key="2">
    <source>
        <dbReference type="EMBL" id="APG93456.1"/>
    </source>
</evidence>
<proteinExistence type="predicted"/>
<dbReference type="EMBL" id="CP013109">
    <property type="protein sequence ID" value="APG93456.1"/>
    <property type="molecule type" value="Genomic_DNA"/>
</dbReference>
<geneLocation type="plasmid" evidence="2 3">
    <name>B</name>
</geneLocation>
<gene>
    <name evidence="2" type="ORF">SAMCFNEI73_pB0259</name>
</gene>
<feature type="chain" id="PRO_5013267440" evidence="1">
    <location>
        <begin position="23"/>
        <end position="173"/>
    </location>
</feature>
<dbReference type="RefSeq" id="WP_234782344.1">
    <property type="nucleotide sequence ID" value="NZ_CP013109.1"/>
</dbReference>
<evidence type="ECO:0000256" key="1">
    <source>
        <dbReference type="SAM" id="SignalP"/>
    </source>
</evidence>